<organism evidence="2 3">
    <name type="scientific">Etheostoma spectabile</name>
    <name type="common">orangethroat darter</name>
    <dbReference type="NCBI Taxonomy" id="54343"/>
    <lineage>
        <taxon>Eukaryota</taxon>
        <taxon>Metazoa</taxon>
        <taxon>Chordata</taxon>
        <taxon>Craniata</taxon>
        <taxon>Vertebrata</taxon>
        <taxon>Euteleostomi</taxon>
        <taxon>Actinopterygii</taxon>
        <taxon>Neopterygii</taxon>
        <taxon>Teleostei</taxon>
        <taxon>Neoteleostei</taxon>
        <taxon>Acanthomorphata</taxon>
        <taxon>Eupercaria</taxon>
        <taxon>Perciformes</taxon>
        <taxon>Percoidei</taxon>
        <taxon>Percidae</taxon>
        <taxon>Etheostomatinae</taxon>
        <taxon>Etheostoma</taxon>
    </lineage>
</organism>
<feature type="region of interest" description="Disordered" evidence="1">
    <location>
        <begin position="80"/>
        <end position="112"/>
    </location>
</feature>
<gene>
    <name evidence="2" type="ORF">FQN60_004431</name>
</gene>
<keyword evidence="3" id="KW-1185">Reference proteome</keyword>
<name>A0A5J5CVE2_9PERO</name>
<proteinExistence type="predicted"/>
<dbReference type="AlphaFoldDB" id="A0A5J5CVE2"/>
<protein>
    <submittedName>
        <fullName evidence="2">Uncharacterized protein</fullName>
    </submittedName>
</protein>
<evidence type="ECO:0000256" key="1">
    <source>
        <dbReference type="SAM" id="MobiDB-lite"/>
    </source>
</evidence>
<dbReference type="Proteomes" id="UP000327493">
    <property type="component" value="Chromosome 15"/>
</dbReference>
<evidence type="ECO:0000313" key="3">
    <source>
        <dbReference type="Proteomes" id="UP000327493"/>
    </source>
</evidence>
<dbReference type="EMBL" id="VOFY01000015">
    <property type="protein sequence ID" value="KAA8585737.1"/>
    <property type="molecule type" value="Genomic_DNA"/>
</dbReference>
<sequence>MQITFHHRRVSESSASRRIWKTAVSLFSALCPRLLGPAWVWTDGNQLKKLCPGEEDGSGSDTTRVTGDDALRKWRMPSLPHWGGVVEEDGTSGVPAGGIGRSGTKDGASHRH</sequence>
<feature type="compositionally biased region" description="Basic and acidic residues" evidence="1">
    <location>
        <begin position="103"/>
        <end position="112"/>
    </location>
</feature>
<reference evidence="2 3" key="1">
    <citation type="submission" date="2019-08" db="EMBL/GenBank/DDBJ databases">
        <title>A chromosome-level genome assembly, high-density linkage maps, and genome scans reveal the genomic architecture of hybrid incompatibilities underlying speciation via character displacement in darters (Percidae: Etheostominae).</title>
        <authorList>
            <person name="Moran R.L."/>
            <person name="Catchen J.M."/>
            <person name="Fuller R.C."/>
        </authorList>
    </citation>
    <scope>NUCLEOTIDE SEQUENCE [LARGE SCALE GENOMIC DNA]</scope>
    <source>
        <strain evidence="2">EspeVRDwgs_2016</strain>
        <tissue evidence="2">Muscle</tissue>
    </source>
</reference>
<comment type="caution">
    <text evidence="2">The sequence shown here is derived from an EMBL/GenBank/DDBJ whole genome shotgun (WGS) entry which is preliminary data.</text>
</comment>
<accession>A0A5J5CVE2</accession>
<evidence type="ECO:0000313" key="2">
    <source>
        <dbReference type="EMBL" id="KAA8585737.1"/>
    </source>
</evidence>